<organism evidence="1 2">
    <name type="scientific">Archangium lansingense</name>
    <dbReference type="NCBI Taxonomy" id="2995310"/>
    <lineage>
        <taxon>Bacteria</taxon>
        <taxon>Pseudomonadati</taxon>
        <taxon>Myxococcota</taxon>
        <taxon>Myxococcia</taxon>
        <taxon>Myxococcales</taxon>
        <taxon>Cystobacterineae</taxon>
        <taxon>Archangiaceae</taxon>
        <taxon>Archangium</taxon>
    </lineage>
</organism>
<comment type="caution">
    <text evidence="1">The sequence shown here is derived from an EMBL/GenBank/DDBJ whole genome shotgun (WGS) entry which is preliminary data.</text>
</comment>
<gene>
    <name evidence="1" type="ORF">OV287_04725</name>
</gene>
<keyword evidence="2" id="KW-1185">Reference proteome</keyword>
<name>A0ABT3ZWK5_9BACT</name>
<evidence type="ECO:0000313" key="1">
    <source>
        <dbReference type="EMBL" id="MCY1073780.1"/>
    </source>
</evidence>
<proteinExistence type="predicted"/>
<reference evidence="1 2" key="1">
    <citation type="submission" date="2022-11" db="EMBL/GenBank/DDBJ databases">
        <title>Minimal conservation of predation-associated metabolite biosynthetic gene clusters underscores biosynthetic potential of Myxococcota including descriptions for ten novel species: Archangium lansinium sp. nov., Myxococcus landrumus sp. nov., Nannocystis bai.</title>
        <authorList>
            <person name="Ahearne A."/>
            <person name="Stevens C."/>
            <person name="Phillips K."/>
        </authorList>
    </citation>
    <scope>NUCLEOTIDE SEQUENCE [LARGE SCALE GENOMIC DNA]</scope>
    <source>
        <strain evidence="1 2">MIWBW</strain>
    </source>
</reference>
<dbReference type="RefSeq" id="WP_267532773.1">
    <property type="nucleotide sequence ID" value="NZ_JAPNKA010000001.1"/>
</dbReference>
<dbReference type="EMBL" id="JAPNKA010000001">
    <property type="protein sequence ID" value="MCY1073780.1"/>
    <property type="molecule type" value="Genomic_DNA"/>
</dbReference>
<evidence type="ECO:0000313" key="2">
    <source>
        <dbReference type="Proteomes" id="UP001207654"/>
    </source>
</evidence>
<sequence>MHTLMCAMMRGPETATRGGWKLVLVCAVLLGACRDPATASGTALYVTTHFEPTLLLTQVRVGGAVEQAAPFGPHVLPEEPTRLLSSGETLRVLLGDVPNGIQAKVSVEGLRDGNVVARGESTVQVRDGYEVGVTLRLEPTTSDTFCLGCNGCCQNGVCTNATQETCGAGGNACVACDAVRTDTCDARGICVCGSNPACSELTVDHCVNGQCRCGSGGPCAQGQECVDGMCRCTANSCGGCCSGNTCEPGNTKDKCGKDGGVCKKCNKSCNAQRECTN</sequence>
<dbReference type="Proteomes" id="UP001207654">
    <property type="component" value="Unassembled WGS sequence"/>
</dbReference>
<accession>A0ABT3ZWK5</accession>
<protein>
    <submittedName>
        <fullName evidence="1">Uncharacterized protein</fullName>
    </submittedName>
</protein>